<accession>A0A059BI11</accession>
<evidence type="ECO:0000313" key="1">
    <source>
        <dbReference type="EMBL" id="KCW65684.1"/>
    </source>
</evidence>
<protein>
    <submittedName>
        <fullName evidence="1">Uncharacterized protein</fullName>
    </submittedName>
</protein>
<proteinExistence type="predicted"/>
<dbReference type="AlphaFoldDB" id="A0A059BI11"/>
<dbReference type="EMBL" id="KK198759">
    <property type="protein sequence ID" value="KCW65684.1"/>
    <property type="molecule type" value="Genomic_DNA"/>
</dbReference>
<dbReference type="Gramene" id="KCW65684">
    <property type="protein sequence ID" value="KCW65684"/>
    <property type="gene ID" value="EUGRSUZ_G03064"/>
</dbReference>
<reference evidence="1" key="1">
    <citation type="submission" date="2013-07" db="EMBL/GenBank/DDBJ databases">
        <title>The genome of Eucalyptus grandis.</title>
        <authorList>
            <person name="Schmutz J."/>
            <person name="Hayes R."/>
            <person name="Myburg A."/>
            <person name="Tuskan G."/>
            <person name="Grattapaglia D."/>
            <person name="Rokhsar D.S."/>
        </authorList>
    </citation>
    <scope>NUCLEOTIDE SEQUENCE</scope>
    <source>
        <tissue evidence="1">Leaf extractions</tissue>
    </source>
</reference>
<gene>
    <name evidence="1" type="ORF">EUGRSUZ_G03064</name>
</gene>
<sequence length="98" mass="11807">MEPRVTCRRRPSLADPVVFVFDMHRRACPARAGPELPHQIRGHRLQKRRRDFTCSWKRKNDHINLRFRLRWSQSQSFSAKCAFEFLLFEFKVVSFCIV</sequence>
<dbReference type="InParanoid" id="A0A059BI11"/>
<organism evidence="1">
    <name type="scientific">Eucalyptus grandis</name>
    <name type="common">Flooded gum</name>
    <dbReference type="NCBI Taxonomy" id="71139"/>
    <lineage>
        <taxon>Eukaryota</taxon>
        <taxon>Viridiplantae</taxon>
        <taxon>Streptophyta</taxon>
        <taxon>Embryophyta</taxon>
        <taxon>Tracheophyta</taxon>
        <taxon>Spermatophyta</taxon>
        <taxon>Magnoliopsida</taxon>
        <taxon>eudicotyledons</taxon>
        <taxon>Gunneridae</taxon>
        <taxon>Pentapetalae</taxon>
        <taxon>rosids</taxon>
        <taxon>malvids</taxon>
        <taxon>Myrtales</taxon>
        <taxon>Myrtaceae</taxon>
        <taxon>Myrtoideae</taxon>
        <taxon>Eucalypteae</taxon>
        <taxon>Eucalyptus</taxon>
    </lineage>
</organism>
<name>A0A059BI11_EUCGR</name>